<dbReference type="Pfam" id="PF03151">
    <property type="entry name" value="TPT"/>
    <property type="match status" value="1"/>
</dbReference>
<sequence length="152" mass="16434">MASALSACNTRLASLSSSRPTQRLARPLVAPGLIRPLQTSRIPQFEQPQFAPVAVKAAADSGAPKELDPLETTVAKFVGEKNAKSAVTLGFIALWYALNVYFNLLNKSIFKYFPFPYTVSTVHVVVGTAYCALVYLIGAKQLSFGRVSVLLL</sequence>
<evidence type="ECO:0000313" key="4">
    <source>
        <dbReference type="Proteomes" id="UP001244341"/>
    </source>
</evidence>
<proteinExistence type="predicted"/>
<feature type="domain" description="Sugar phosphate transporter" evidence="2">
    <location>
        <begin position="89"/>
        <end position="141"/>
    </location>
</feature>
<feature type="transmembrane region" description="Helical" evidence="1">
    <location>
        <begin position="86"/>
        <end position="105"/>
    </location>
</feature>
<reference evidence="3 4" key="1">
    <citation type="submission" date="2023-05" db="EMBL/GenBank/DDBJ databases">
        <title>A 100% complete, gapless, phased diploid assembly of the Scenedesmus obliquus UTEX 3031 genome.</title>
        <authorList>
            <person name="Biondi T.C."/>
            <person name="Hanschen E.R."/>
            <person name="Kwon T."/>
            <person name="Eng W."/>
            <person name="Kruse C.P.S."/>
            <person name="Koehler S.I."/>
            <person name="Kunde Y."/>
            <person name="Gleasner C.D."/>
            <person name="You Mak K.T."/>
            <person name="Polle J."/>
            <person name="Hovde B.T."/>
            <person name="Starkenburg S.R."/>
        </authorList>
    </citation>
    <scope>NUCLEOTIDE SEQUENCE [LARGE SCALE GENOMIC DNA]</scope>
    <source>
        <strain evidence="3 4">DOE0152z</strain>
    </source>
</reference>
<dbReference type="InterPro" id="IPR004853">
    <property type="entry name" value="Sugar_P_trans_dom"/>
</dbReference>
<accession>A0ABY8U808</accession>
<gene>
    <name evidence="3" type="ORF">OEZ85_014267</name>
</gene>
<name>A0ABY8U808_TETOB</name>
<keyword evidence="4" id="KW-1185">Reference proteome</keyword>
<organism evidence="3 4">
    <name type="scientific">Tetradesmus obliquus</name>
    <name type="common">Green alga</name>
    <name type="synonym">Acutodesmus obliquus</name>
    <dbReference type="NCBI Taxonomy" id="3088"/>
    <lineage>
        <taxon>Eukaryota</taxon>
        <taxon>Viridiplantae</taxon>
        <taxon>Chlorophyta</taxon>
        <taxon>core chlorophytes</taxon>
        <taxon>Chlorophyceae</taxon>
        <taxon>CS clade</taxon>
        <taxon>Sphaeropleales</taxon>
        <taxon>Scenedesmaceae</taxon>
        <taxon>Tetradesmus</taxon>
    </lineage>
</organism>
<feature type="transmembrane region" description="Helical" evidence="1">
    <location>
        <begin position="117"/>
        <end position="138"/>
    </location>
</feature>
<keyword evidence="1" id="KW-1133">Transmembrane helix</keyword>
<keyword evidence="1" id="KW-0812">Transmembrane</keyword>
<evidence type="ECO:0000313" key="3">
    <source>
        <dbReference type="EMBL" id="WIA17412.1"/>
    </source>
</evidence>
<evidence type="ECO:0000259" key="2">
    <source>
        <dbReference type="Pfam" id="PF03151"/>
    </source>
</evidence>
<dbReference type="Proteomes" id="UP001244341">
    <property type="component" value="Chromosome 8b"/>
</dbReference>
<dbReference type="EMBL" id="CP126215">
    <property type="protein sequence ID" value="WIA17412.1"/>
    <property type="molecule type" value="Genomic_DNA"/>
</dbReference>
<keyword evidence="1" id="KW-0472">Membrane</keyword>
<protein>
    <recommendedName>
        <fullName evidence="2">Sugar phosphate transporter domain-containing protein</fullName>
    </recommendedName>
</protein>
<evidence type="ECO:0000256" key="1">
    <source>
        <dbReference type="SAM" id="Phobius"/>
    </source>
</evidence>